<accession>A0A4P6XJ28</accession>
<dbReference type="SUPFAM" id="SSF56784">
    <property type="entry name" value="HAD-like"/>
    <property type="match status" value="1"/>
</dbReference>
<proteinExistence type="predicted"/>
<gene>
    <name evidence="1" type="primary">MPUL0A01240</name>
    <name evidence="1" type="ORF">METSCH_A01240</name>
</gene>
<protein>
    <submittedName>
        <fullName evidence="1">Pyrimidine and pyridine-specific 5'-nucleotidase</fullName>
    </submittedName>
</protein>
<sequence>MSSLTYTNPELEDAQFPGRLVYLKYGVGPVPEGTSSLKIFLFDIDNCLYERSTKIHDMMQVKIHKYFKEELLLNDQDAHDLHINYYRTYGLALEGLVRNHKVNALEYNQKVDDSLDLKLVLHYKPELRDMLLRIKNSGDFDMLWLVTNAYKNHALRVISFLGLGDLFDGLTFCDYSLSPIVCKPMKEFYFNCLRTIGIAGDDKPQVSRLYFVDDSEINVKAAHDLGFGRVFHYVEVEAEYELLKQKDDFEQYYGRGDNTESSKIHVIRLILDLEKFL</sequence>
<dbReference type="AlphaFoldDB" id="A0A4P6XJ28"/>
<dbReference type="PANTHER" id="PTHR47438">
    <property type="entry name" value="PHOSPHATE METABOLISM PROTEIN 8-RELATED"/>
    <property type="match status" value="1"/>
</dbReference>
<dbReference type="InterPro" id="IPR023214">
    <property type="entry name" value="HAD_sf"/>
</dbReference>
<dbReference type="Gene3D" id="1.10.150.450">
    <property type="match status" value="1"/>
</dbReference>
<dbReference type="Pfam" id="PF00702">
    <property type="entry name" value="Hydrolase"/>
    <property type="match status" value="1"/>
</dbReference>
<dbReference type="Proteomes" id="UP000292447">
    <property type="component" value="Chromosome I"/>
</dbReference>
<evidence type="ECO:0000313" key="2">
    <source>
        <dbReference type="Proteomes" id="UP000292447"/>
    </source>
</evidence>
<dbReference type="InterPro" id="IPR036412">
    <property type="entry name" value="HAD-like_sf"/>
</dbReference>
<dbReference type="SFLD" id="SFLDG01132">
    <property type="entry name" value="C1.5.3:_5'-Nucleotidase_Like"/>
    <property type="match status" value="1"/>
</dbReference>
<reference evidence="2" key="1">
    <citation type="submission" date="2019-03" db="EMBL/GenBank/DDBJ databases">
        <title>Snf2 controls pulcherriminic acid biosynthesis and connects pigmentation and antifungal activity of the yeast Metschnikowia pulcherrima.</title>
        <authorList>
            <person name="Gore-Lloyd D."/>
            <person name="Sumann I."/>
            <person name="Brachmann A.O."/>
            <person name="Schneeberger K."/>
            <person name="Ortiz-Merino R.A."/>
            <person name="Moreno-Beltran M."/>
            <person name="Schlaefli M."/>
            <person name="Kirner P."/>
            <person name="Santos Kron A."/>
            <person name="Wolfe K.H."/>
            <person name="Piel J."/>
            <person name="Ahrens C.H."/>
            <person name="Henk D."/>
            <person name="Freimoser F.M."/>
        </authorList>
    </citation>
    <scope>NUCLEOTIDE SEQUENCE [LARGE SCALE GENOMIC DNA]</scope>
    <source>
        <strain evidence="2">APC 1.2</strain>
    </source>
</reference>
<dbReference type="Gene3D" id="3.40.50.1000">
    <property type="entry name" value="HAD superfamily/HAD-like"/>
    <property type="match status" value="1"/>
</dbReference>
<dbReference type="EMBL" id="CP034456">
    <property type="protein sequence ID" value="QBM85504.1"/>
    <property type="molecule type" value="Genomic_DNA"/>
</dbReference>
<dbReference type="SFLD" id="SFLDG01129">
    <property type="entry name" value="C1.5:_HAD__Beta-PGM__Phosphata"/>
    <property type="match status" value="1"/>
</dbReference>
<dbReference type="STRING" id="2163413.A0A4P6XJ28"/>
<dbReference type="SFLD" id="SFLDS00003">
    <property type="entry name" value="Haloacid_Dehalogenase"/>
    <property type="match status" value="1"/>
</dbReference>
<dbReference type="GO" id="GO:0008252">
    <property type="term" value="F:nucleotidase activity"/>
    <property type="evidence" value="ECO:0007669"/>
    <property type="project" value="TreeGrafter"/>
</dbReference>
<dbReference type="GO" id="GO:0006206">
    <property type="term" value="P:pyrimidine nucleobase metabolic process"/>
    <property type="evidence" value="ECO:0007669"/>
    <property type="project" value="TreeGrafter"/>
</dbReference>
<dbReference type="InterPro" id="IPR052791">
    <property type="entry name" value="SSM1_domain"/>
</dbReference>
<evidence type="ECO:0000313" key="1">
    <source>
        <dbReference type="EMBL" id="QBM85504.1"/>
    </source>
</evidence>
<dbReference type="GO" id="GO:0009166">
    <property type="term" value="P:nucleotide catabolic process"/>
    <property type="evidence" value="ECO:0007669"/>
    <property type="project" value="TreeGrafter"/>
</dbReference>
<organism evidence="1 2">
    <name type="scientific">Metschnikowia aff. pulcherrima</name>
    <dbReference type="NCBI Taxonomy" id="2163413"/>
    <lineage>
        <taxon>Eukaryota</taxon>
        <taxon>Fungi</taxon>
        <taxon>Dikarya</taxon>
        <taxon>Ascomycota</taxon>
        <taxon>Saccharomycotina</taxon>
        <taxon>Pichiomycetes</taxon>
        <taxon>Metschnikowiaceae</taxon>
        <taxon>Metschnikowia</taxon>
    </lineage>
</organism>
<dbReference type="PANTHER" id="PTHR47438:SF1">
    <property type="entry name" value="PHOSPHATE METABOLISM PROTEIN 8-RELATED"/>
    <property type="match status" value="1"/>
</dbReference>
<dbReference type="InterPro" id="IPR010237">
    <property type="entry name" value="Pyr-5-nucltdase"/>
</dbReference>
<dbReference type="NCBIfam" id="TIGR01993">
    <property type="entry name" value="Pyr-5-nucltdase"/>
    <property type="match status" value="1"/>
</dbReference>
<name>A0A4P6XJ28_9ASCO</name>
<keyword evidence="2" id="KW-1185">Reference proteome</keyword>